<dbReference type="SUPFAM" id="SSF52540">
    <property type="entry name" value="P-loop containing nucleoside triphosphate hydrolases"/>
    <property type="match status" value="1"/>
</dbReference>
<dbReference type="InterPro" id="IPR003593">
    <property type="entry name" value="AAA+_ATPase"/>
</dbReference>
<feature type="domain" description="ABC transmembrane type-1" evidence="9">
    <location>
        <begin position="42"/>
        <end position="330"/>
    </location>
</feature>
<feature type="transmembrane region" description="Helical" evidence="7">
    <location>
        <begin position="159"/>
        <end position="181"/>
    </location>
</feature>
<dbReference type="GO" id="GO:0005524">
    <property type="term" value="F:ATP binding"/>
    <property type="evidence" value="ECO:0007669"/>
    <property type="project" value="UniProtKB-KW"/>
</dbReference>
<keyword evidence="3" id="KW-0547">Nucleotide-binding</keyword>
<organism evidence="10 11">
    <name type="scientific">Wohlfahrtiimonas chitiniclastica</name>
    <dbReference type="NCBI Taxonomy" id="400946"/>
    <lineage>
        <taxon>Bacteria</taxon>
        <taxon>Pseudomonadati</taxon>
        <taxon>Pseudomonadota</taxon>
        <taxon>Gammaproteobacteria</taxon>
        <taxon>Cardiobacteriales</taxon>
        <taxon>Ignatzschineriaceae</taxon>
        <taxon>Wohlfahrtiimonas</taxon>
    </lineage>
</organism>
<dbReference type="GO" id="GO:0015421">
    <property type="term" value="F:ABC-type oligopeptide transporter activity"/>
    <property type="evidence" value="ECO:0007669"/>
    <property type="project" value="TreeGrafter"/>
</dbReference>
<dbReference type="GO" id="GO:0005886">
    <property type="term" value="C:plasma membrane"/>
    <property type="evidence" value="ECO:0007669"/>
    <property type="project" value="UniProtKB-SubCell"/>
</dbReference>
<dbReference type="InterPro" id="IPR027417">
    <property type="entry name" value="P-loop_NTPase"/>
</dbReference>
<feature type="domain" description="ABC transporter" evidence="8">
    <location>
        <begin position="364"/>
        <end position="603"/>
    </location>
</feature>
<dbReference type="GO" id="GO:0016887">
    <property type="term" value="F:ATP hydrolysis activity"/>
    <property type="evidence" value="ECO:0007669"/>
    <property type="project" value="InterPro"/>
</dbReference>
<evidence type="ECO:0000259" key="8">
    <source>
        <dbReference type="PROSITE" id="PS50893"/>
    </source>
</evidence>
<dbReference type="Gene3D" id="3.40.50.300">
    <property type="entry name" value="P-loop containing nucleotide triphosphate hydrolases"/>
    <property type="match status" value="1"/>
</dbReference>
<dbReference type="RefSeq" id="WP_213403866.1">
    <property type="nucleotide sequence ID" value="NZ_JAGIBT010000005.1"/>
</dbReference>
<dbReference type="InterPro" id="IPR003439">
    <property type="entry name" value="ABC_transporter-like_ATP-bd"/>
</dbReference>
<sequence>MKKLNYFEKIIQPFESAPNQTPPTSLWGFYAFYLKQVKGPLIALFIVGFFTAILEIVLFKYIGEIVDIIQAVKNPAELFEKHASTFIWMMAVIVLIRPAVSLIHDILMNQVLTTNFTSLIRWQQHNHLIKQSLNFFHSNFSGGIASRVMSTGQSIRNSVLMLTDSMWRVTIYAVTTVVLFVELNVWLALPMLVWIVAYILLLRYFLPKTRERSHQSAKARSRLMGHIVDSYSNILTLKLFAHSDRESAKTHEHMRHQTDMALYSTRLVTALDFSLTVLNSLLIACTIIVSLLLWQNALITAGAIAFTLSLVIRINTMSTWVMKVVNAIFEDIGSVQDGIKIMTAKHDITDHPNAHTLSVTEGAIAFDHIHFSYHADKPIYQDLSLTIAAGEKVALVGPSGGGKTTLVNLLLRLYEVQQGQITIDGQAIETVTQESLRSNIGVVAQDTALFHCSIRDNILYGNPNATDDRIKAVLTQTKALEFVQDLVDQYGNKGLDAIVGENGVKLSGGQRQRIAIARVLLKNGPILVLDEATSALDSESEAVIQEHLEALMAGKTVIAIAHRLSTIAKMDRLVVIDGGKVIETGTHDDLVAQNGLYATLWQYQQNQ</sequence>
<dbReference type="InterPro" id="IPR011527">
    <property type="entry name" value="ABC1_TM_dom"/>
</dbReference>
<dbReference type="FunFam" id="3.40.50.300:FF:000218">
    <property type="entry name" value="Multidrug ABC transporter ATP-binding protein"/>
    <property type="match status" value="1"/>
</dbReference>
<dbReference type="InterPro" id="IPR039421">
    <property type="entry name" value="Type_1_exporter"/>
</dbReference>
<evidence type="ECO:0000313" key="10">
    <source>
        <dbReference type="EMBL" id="MBS7824706.1"/>
    </source>
</evidence>
<evidence type="ECO:0000256" key="2">
    <source>
        <dbReference type="ARBA" id="ARBA00022692"/>
    </source>
</evidence>
<evidence type="ECO:0000256" key="1">
    <source>
        <dbReference type="ARBA" id="ARBA00004651"/>
    </source>
</evidence>
<dbReference type="CDD" id="cd07346">
    <property type="entry name" value="ABC_6TM_exporters"/>
    <property type="match status" value="1"/>
</dbReference>
<dbReference type="PROSITE" id="PS50929">
    <property type="entry name" value="ABC_TM1F"/>
    <property type="match status" value="1"/>
</dbReference>
<comment type="subcellular location">
    <subcellularLocation>
        <location evidence="1">Cell membrane</location>
        <topology evidence="1">Multi-pass membrane protein</topology>
    </subcellularLocation>
</comment>
<evidence type="ECO:0000256" key="5">
    <source>
        <dbReference type="ARBA" id="ARBA00022989"/>
    </source>
</evidence>
<dbReference type="PANTHER" id="PTHR43394">
    <property type="entry name" value="ATP-DEPENDENT PERMEASE MDL1, MITOCHONDRIAL"/>
    <property type="match status" value="1"/>
</dbReference>
<gene>
    <name evidence="10" type="ORF">J7561_05750</name>
</gene>
<evidence type="ECO:0000259" key="9">
    <source>
        <dbReference type="PROSITE" id="PS50929"/>
    </source>
</evidence>
<dbReference type="PROSITE" id="PS00211">
    <property type="entry name" value="ABC_TRANSPORTER_1"/>
    <property type="match status" value="1"/>
</dbReference>
<dbReference type="SMART" id="SM00382">
    <property type="entry name" value="AAA"/>
    <property type="match status" value="1"/>
</dbReference>
<dbReference type="InterPro" id="IPR036640">
    <property type="entry name" value="ABC1_TM_sf"/>
</dbReference>
<protein>
    <submittedName>
        <fullName evidence="10">ABC transporter ATP-binding protein</fullName>
    </submittedName>
</protein>
<feature type="transmembrane region" description="Helical" evidence="7">
    <location>
        <begin position="41"/>
        <end position="62"/>
    </location>
</feature>
<feature type="transmembrane region" description="Helical" evidence="7">
    <location>
        <begin position="82"/>
        <end position="100"/>
    </location>
</feature>
<dbReference type="EMBL" id="JAGIBU010000004">
    <property type="protein sequence ID" value="MBS7824706.1"/>
    <property type="molecule type" value="Genomic_DNA"/>
</dbReference>
<evidence type="ECO:0000256" key="4">
    <source>
        <dbReference type="ARBA" id="ARBA00022840"/>
    </source>
</evidence>
<dbReference type="AlphaFoldDB" id="A0AB35C030"/>
<accession>A0AB35C030</accession>
<keyword evidence="6 7" id="KW-0472">Membrane</keyword>
<evidence type="ECO:0000313" key="11">
    <source>
        <dbReference type="Proteomes" id="UP000680020"/>
    </source>
</evidence>
<comment type="caution">
    <text evidence="10">The sequence shown here is derived from an EMBL/GenBank/DDBJ whole genome shotgun (WGS) entry which is preliminary data.</text>
</comment>
<dbReference type="InterPro" id="IPR017871">
    <property type="entry name" value="ABC_transporter-like_CS"/>
</dbReference>
<name>A0AB35C030_9GAMM</name>
<reference evidence="10" key="1">
    <citation type="submission" date="2021-03" db="EMBL/GenBank/DDBJ databases">
        <title>Identification and antibiotic profiling of Wohlfahrtiimonas chitiniclastica, an underestimated human pathogen.</title>
        <authorList>
            <person name="Kopf A."/>
            <person name="Bunk B."/>
            <person name="Coldewey S."/>
            <person name="Gunzer F."/>
            <person name="Riedel T."/>
            <person name="Schroettner P."/>
        </authorList>
    </citation>
    <scope>NUCLEOTIDE SEQUENCE</scope>
    <source>
        <strain evidence="10">DSM 100917</strain>
    </source>
</reference>
<dbReference type="PANTHER" id="PTHR43394:SF1">
    <property type="entry name" value="ATP-BINDING CASSETTE SUB-FAMILY B MEMBER 10, MITOCHONDRIAL"/>
    <property type="match status" value="1"/>
</dbReference>
<dbReference type="Gene3D" id="1.20.1560.10">
    <property type="entry name" value="ABC transporter type 1, transmembrane domain"/>
    <property type="match status" value="1"/>
</dbReference>
<evidence type="ECO:0000256" key="7">
    <source>
        <dbReference type="SAM" id="Phobius"/>
    </source>
</evidence>
<evidence type="ECO:0000256" key="3">
    <source>
        <dbReference type="ARBA" id="ARBA00022741"/>
    </source>
</evidence>
<evidence type="ECO:0000256" key="6">
    <source>
        <dbReference type="ARBA" id="ARBA00023136"/>
    </source>
</evidence>
<keyword evidence="4 10" id="KW-0067">ATP-binding</keyword>
<dbReference type="Proteomes" id="UP000680020">
    <property type="component" value="Unassembled WGS sequence"/>
</dbReference>
<proteinExistence type="predicted"/>
<dbReference type="Pfam" id="PF00005">
    <property type="entry name" value="ABC_tran"/>
    <property type="match status" value="1"/>
</dbReference>
<dbReference type="FunFam" id="1.20.1560.10:FF:000070">
    <property type="entry name" value="Multidrug ABC transporter ATP-binding protein"/>
    <property type="match status" value="1"/>
</dbReference>
<dbReference type="Pfam" id="PF00664">
    <property type="entry name" value="ABC_membrane"/>
    <property type="match status" value="1"/>
</dbReference>
<keyword evidence="2 7" id="KW-0812">Transmembrane</keyword>
<feature type="transmembrane region" description="Helical" evidence="7">
    <location>
        <begin position="297"/>
        <end position="314"/>
    </location>
</feature>
<feature type="transmembrane region" description="Helical" evidence="7">
    <location>
        <begin position="270"/>
        <end position="291"/>
    </location>
</feature>
<keyword evidence="5 7" id="KW-1133">Transmembrane helix</keyword>
<dbReference type="SUPFAM" id="SSF90123">
    <property type="entry name" value="ABC transporter transmembrane region"/>
    <property type="match status" value="1"/>
</dbReference>
<dbReference type="PROSITE" id="PS50893">
    <property type="entry name" value="ABC_TRANSPORTER_2"/>
    <property type="match status" value="1"/>
</dbReference>
<feature type="transmembrane region" description="Helical" evidence="7">
    <location>
        <begin position="187"/>
        <end position="206"/>
    </location>
</feature>